<dbReference type="OrthoDB" id="3500395at2759"/>
<sequence>MDTSSYKPITTKDYLSLVEQFPPNVPVILIHMLRFHDMAIYPPSSHHASLEPMTGRDAFYKRYVVAGNAAAHEIGIKPAETKFYSTSITSLLLGHNDIPWDVVTARKFASFEEYARYQMSRPYLENAVPHRDAALRDWSLVALVEEEPPNI</sequence>
<keyword evidence="2" id="KW-1185">Reference proteome</keyword>
<dbReference type="AlphaFoldDB" id="A0A9W8YMD3"/>
<evidence type="ECO:0000313" key="2">
    <source>
        <dbReference type="Proteomes" id="UP001140453"/>
    </source>
</evidence>
<evidence type="ECO:0000313" key="1">
    <source>
        <dbReference type="EMBL" id="KAJ4386152.1"/>
    </source>
</evidence>
<dbReference type="EMBL" id="JAPEVB010000006">
    <property type="protein sequence ID" value="KAJ4386152.1"/>
    <property type="molecule type" value="Genomic_DNA"/>
</dbReference>
<dbReference type="Proteomes" id="UP001140453">
    <property type="component" value="Unassembled WGS sequence"/>
</dbReference>
<name>A0A9W8YMD3_9PEZI</name>
<accession>A0A9W8YMD3</accession>
<dbReference type="Gene3D" id="3.30.70.100">
    <property type="match status" value="1"/>
</dbReference>
<organism evidence="1 2">
    <name type="scientific">Gnomoniopsis smithogilvyi</name>
    <dbReference type="NCBI Taxonomy" id="1191159"/>
    <lineage>
        <taxon>Eukaryota</taxon>
        <taxon>Fungi</taxon>
        <taxon>Dikarya</taxon>
        <taxon>Ascomycota</taxon>
        <taxon>Pezizomycotina</taxon>
        <taxon>Sordariomycetes</taxon>
        <taxon>Sordariomycetidae</taxon>
        <taxon>Diaporthales</taxon>
        <taxon>Gnomoniaceae</taxon>
        <taxon>Gnomoniopsis</taxon>
    </lineage>
</organism>
<protein>
    <recommendedName>
        <fullName evidence="3">DUF1330 domain-containing protein</fullName>
    </recommendedName>
</protein>
<reference evidence="1" key="1">
    <citation type="submission" date="2022-10" db="EMBL/GenBank/DDBJ databases">
        <title>Tapping the CABI collections for fungal endophytes: first genome assemblies for Collariella, Neodidymelliopsis, Ascochyta clinopodiicola, Didymella pomorum, Didymosphaeria variabile, Neocosmospora piperis and Neocucurbitaria cava.</title>
        <authorList>
            <person name="Hill R."/>
        </authorList>
    </citation>
    <scope>NUCLEOTIDE SEQUENCE</scope>
    <source>
        <strain evidence="1">IMI 355082</strain>
    </source>
</reference>
<proteinExistence type="predicted"/>
<gene>
    <name evidence="1" type="ORF">N0V93_009045</name>
</gene>
<comment type="caution">
    <text evidence="1">The sequence shown here is derived from an EMBL/GenBank/DDBJ whole genome shotgun (WGS) entry which is preliminary data.</text>
</comment>
<evidence type="ECO:0008006" key="3">
    <source>
        <dbReference type="Google" id="ProtNLM"/>
    </source>
</evidence>